<gene>
    <name evidence="1" type="ORF">Taro_033454</name>
</gene>
<reference evidence="1" key="1">
    <citation type="submission" date="2017-07" db="EMBL/GenBank/DDBJ databases">
        <title>Taro Niue Genome Assembly and Annotation.</title>
        <authorList>
            <person name="Atibalentja N."/>
            <person name="Keating K."/>
            <person name="Fields C.J."/>
        </authorList>
    </citation>
    <scope>NUCLEOTIDE SEQUENCE</scope>
    <source>
        <strain evidence="1">Niue_2</strain>
        <tissue evidence="1">Leaf</tissue>
    </source>
</reference>
<dbReference type="EMBL" id="NMUH01002556">
    <property type="protein sequence ID" value="MQM00714.1"/>
    <property type="molecule type" value="Genomic_DNA"/>
</dbReference>
<dbReference type="AlphaFoldDB" id="A0A843W924"/>
<organism evidence="1 2">
    <name type="scientific">Colocasia esculenta</name>
    <name type="common">Wild taro</name>
    <name type="synonym">Arum esculentum</name>
    <dbReference type="NCBI Taxonomy" id="4460"/>
    <lineage>
        <taxon>Eukaryota</taxon>
        <taxon>Viridiplantae</taxon>
        <taxon>Streptophyta</taxon>
        <taxon>Embryophyta</taxon>
        <taxon>Tracheophyta</taxon>
        <taxon>Spermatophyta</taxon>
        <taxon>Magnoliopsida</taxon>
        <taxon>Liliopsida</taxon>
        <taxon>Araceae</taxon>
        <taxon>Aroideae</taxon>
        <taxon>Colocasieae</taxon>
        <taxon>Colocasia</taxon>
    </lineage>
</organism>
<evidence type="ECO:0000313" key="2">
    <source>
        <dbReference type="Proteomes" id="UP000652761"/>
    </source>
</evidence>
<keyword evidence="2" id="KW-1185">Reference proteome</keyword>
<sequence length="200" mass="22141">LTPSPPPPPTAGLTPSTSTTGSIYVYFDFYALRLFCLCYLIRIVHTDDEASHHEGEGNYGETMRVVWINEGGIIDSQSIQMSHETQLKWPPQFQELFDQTHKKKGMNDYISEKTREVASYSRGMEESYGDDSQRLELDPDIWVAASGAPKKGHVYGFRHSLVTTRMISSCSSSVSHVISPFTTPTVLGGLSSAALTMTPT</sequence>
<evidence type="ECO:0000313" key="1">
    <source>
        <dbReference type="EMBL" id="MQM00714.1"/>
    </source>
</evidence>
<name>A0A843W924_COLES</name>
<accession>A0A843W924</accession>
<feature type="non-terminal residue" evidence="1">
    <location>
        <position position="1"/>
    </location>
</feature>
<protein>
    <submittedName>
        <fullName evidence="1">Uncharacterized protein</fullName>
    </submittedName>
</protein>
<comment type="caution">
    <text evidence="1">The sequence shown here is derived from an EMBL/GenBank/DDBJ whole genome shotgun (WGS) entry which is preliminary data.</text>
</comment>
<dbReference type="Proteomes" id="UP000652761">
    <property type="component" value="Unassembled WGS sequence"/>
</dbReference>
<proteinExistence type="predicted"/>
<dbReference type="OrthoDB" id="651362at2759"/>